<sequence>MNPTKKAAPFVPTEIHVSTVEDQKGALGILSISTTMGLLEIVLDGQAADAIVDAISVIRPKLA</sequence>
<dbReference type="OrthoDB" id="8096449at2"/>
<dbReference type="RefSeq" id="WP_120018514.1">
    <property type="nucleotide sequence ID" value="NZ_QZWZ01000051.1"/>
</dbReference>
<protein>
    <submittedName>
        <fullName evidence="1">Uncharacterized protein</fullName>
    </submittedName>
</protein>
<accession>A0A3A5K202</accession>
<dbReference type="Proteomes" id="UP000272706">
    <property type="component" value="Unassembled WGS sequence"/>
</dbReference>
<evidence type="ECO:0000313" key="2">
    <source>
        <dbReference type="Proteomes" id="UP000272706"/>
    </source>
</evidence>
<comment type="caution">
    <text evidence="1">The sequence shown here is derived from an EMBL/GenBank/DDBJ whole genome shotgun (WGS) entry which is preliminary data.</text>
</comment>
<gene>
    <name evidence="1" type="ORF">D3227_33970</name>
</gene>
<dbReference type="EMBL" id="QZWZ01000051">
    <property type="protein sequence ID" value="RJT28475.1"/>
    <property type="molecule type" value="Genomic_DNA"/>
</dbReference>
<proteinExistence type="predicted"/>
<dbReference type="AlphaFoldDB" id="A0A3A5K202"/>
<keyword evidence="2" id="KW-1185">Reference proteome</keyword>
<reference evidence="1 2" key="1">
    <citation type="submission" date="2018-09" db="EMBL/GenBank/DDBJ databases">
        <title>Mesorhizobium carmichaelinearum sp. nov. isolated from Carmichaelinea spp. root nodules in New Zealand.</title>
        <authorList>
            <person name="De Meyer S.E."/>
        </authorList>
    </citation>
    <scope>NUCLEOTIDE SEQUENCE [LARGE SCALE GENOMIC DNA]</scope>
    <source>
        <strain evidence="1 2">ICMP19557</strain>
    </source>
</reference>
<organism evidence="1 2">
    <name type="scientific">Mesorhizobium waimense</name>
    <dbReference type="NCBI Taxonomy" id="1300307"/>
    <lineage>
        <taxon>Bacteria</taxon>
        <taxon>Pseudomonadati</taxon>
        <taxon>Pseudomonadota</taxon>
        <taxon>Alphaproteobacteria</taxon>
        <taxon>Hyphomicrobiales</taxon>
        <taxon>Phyllobacteriaceae</taxon>
        <taxon>Mesorhizobium</taxon>
    </lineage>
</organism>
<evidence type="ECO:0000313" key="1">
    <source>
        <dbReference type="EMBL" id="RJT28475.1"/>
    </source>
</evidence>
<name>A0A3A5K202_9HYPH</name>